<name>A0A9X3I6I8_9ACTN</name>
<accession>A0A9X3I6I8</accession>
<proteinExistence type="predicted"/>
<dbReference type="Proteomes" id="UP001143347">
    <property type="component" value="Unassembled WGS sequence"/>
</dbReference>
<feature type="transmembrane region" description="Helical" evidence="1">
    <location>
        <begin position="106"/>
        <end position="124"/>
    </location>
</feature>
<keyword evidence="3" id="KW-1185">Reference proteome</keyword>
<organism evidence="2 3">
    <name type="scientific">Gordonia aquimaris</name>
    <dbReference type="NCBI Taxonomy" id="2984863"/>
    <lineage>
        <taxon>Bacteria</taxon>
        <taxon>Bacillati</taxon>
        <taxon>Actinomycetota</taxon>
        <taxon>Actinomycetes</taxon>
        <taxon>Mycobacteriales</taxon>
        <taxon>Gordoniaceae</taxon>
        <taxon>Gordonia</taxon>
    </lineage>
</organism>
<reference evidence="2" key="1">
    <citation type="submission" date="2022-10" db="EMBL/GenBank/DDBJ databases">
        <title>WGS of marine actinomycetes from Thailand.</title>
        <authorList>
            <person name="Thawai C."/>
        </authorList>
    </citation>
    <scope>NUCLEOTIDE SEQUENCE</scope>
    <source>
        <strain evidence="2">SW21</strain>
    </source>
</reference>
<dbReference type="RefSeq" id="WP_266063248.1">
    <property type="nucleotide sequence ID" value="NZ_JAPKFM010000026.1"/>
</dbReference>
<sequence length="221" mass="24472">MTTRFADYPVPYAWMTSRSRRAASLMATTGLLALAFFVFAVLGWTHGEVYGCAVAGCAALGFVAEAAIFARTDALRRQRTPDLTRVRLAGGATRVGQDRALRYRELASITLFAIASFGFTYGMWADLMTLPVSGQRFRTVYPVAGLVLGGLCLFELNARWRRARRDFLVLSPDHISITANNRDDEVTWESMDTMEVVSSAASRQAGTRVRYPTRTPAIRVD</sequence>
<feature type="transmembrane region" description="Helical" evidence="1">
    <location>
        <begin position="139"/>
        <end position="158"/>
    </location>
</feature>
<dbReference type="EMBL" id="JAPKFM010000026">
    <property type="protein sequence ID" value="MCX2966341.1"/>
    <property type="molecule type" value="Genomic_DNA"/>
</dbReference>
<keyword evidence="1" id="KW-0472">Membrane</keyword>
<comment type="caution">
    <text evidence="2">The sequence shown here is derived from an EMBL/GenBank/DDBJ whole genome shotgun (WGS) entry which is preliminary data.</text>
</comment>
<feature type="transmembrane region" description="Helical" evidence="1">
    <location>
        <begin position="22"/>
        <end position="42"/>
    </location>
</feature>
<feature type="transmembrane region" description="Helical" evidence="1">
    <location>
        <begin position="48"/>
        <end position="70"/>
    </location>
</feature>
<keyword evidence="1" id="KW-1133">Transmembrane helix</keyword>
<evidence type="ECO:0000313" key="3">
    <source>
        <dbReference type="Proteomes" id="UP001143347"/>
    </source>
</evidence>
<evidence type="ECO:0000256" key="1">
    <source>
        <dbReference type="SAM" id="Phobius"/>
    </source>
</evidence>
<keyword evidence="1" id="KW-0812">Transmembrane</keyword>
<evidence type="ECO:0000313" key="2">
    <source>
        <dbReference type="EMBL" id="MCX2966341.1"/>
    </source>
</evidence>
<protein>
    <submittedName>
        <fullName evidence="2">Uncharacterized protein</fullName>
    </submittedName>
</protein>
<gene>
    <name evidence="2" type="ORF">OSB52_19850</name>
</gene>
<dbReference type="AlphaFoldDB" id="A0A9X3I6I8"/>